<dbReference type="AlphaFoldDB" id="X1I119"/>
<protein>
    <recommendedName>
        <fullName evidence="1">Phage tail collar domain-containing protein</fullName>
    </recommendedName>
</protein>
<dbReference type="Pfam" id="PF07484">
    <property type="entry name" value="Collar"/>
    <property type="match status" value="1"/>
</dbReference>
<sequence>MSKIARHTPVLSGENRIRALSADSALFQHIGDAITELSIDWQWVEVGDTVDDIVAASKDSVESWYSDMLIGSVFFWIMNPPAGWLLLDGSTYASADYPELSALLPDHLISGANFTLPDVENAFPFGVLDKDDGTAVVGSNALTLTVAQLPAHNHTYTPPTLTIDAETPVVPIPTA</sequence>
<reference evidence="2" key="1">
    <citation type="journal article" date="2014" name="Front. Microbiol.">
        <title>High frequency of phylogenetically diverse reductive dehalogenase-homologous genes in deep subseafloor sedimentary metagenomes.</title>
        <authorList>
            <person name="Kawai M."/>
            <person name="Futagami T."/>
            <person name="Toyoda A."/>
            <person name="Takaki Y."/>
            <person name="Nishi S."/>
            <person name="Hori S."/>
            <person name="Arai W."/>
            <person name="Tsubouchi T."/>
            <person name="Morono Y."/>
            <person name="Uchiyama I."/>
            <person name="Ito T."/>
            <person name="Fujiyama A."/>
            <person name="Inagaki F."/>
            <person name="Takami H."/>
        </authorList>
    </citation>
    <scope>NUCLEOTIDE SEQUENCE</scope>
    <source>
        <strain evidence="2">Expedition CK06-06</strain>
    </source>
</reference>
<accession>X1I119</accession>
<evidence type="ECO:0000313" key="2">
    <source>
        <dbReference type="EMBL" id="GAH75412.1"/>
    </source>
</evidence>
<feature type="non-terminal residue" evidence="2">
    <location>
        <position position="175"/>
    </location>
</feature>
<feature type="domain" description="Phage tail collar" evidence="1">
    <location>
        <begin position="71"/>
        <end position="124"/>
    </location>
</feature>
<gene>
    <name evidence="2" type="ORF">S03H2_46087</name>
</gene>
<name>X1I119_9ZZZZ</name>
<dbReference type="EMBL" id="BARU01028913">
    <property type="protein sequence ID" value="GAH75412.1"/>
    <property type="molecule type" value="Genomic_DNA"/>
</dbReference>
<dbReference type="Gene3D" id="3.90.1340.10">
    <property type="entry name" value="Phage tail collar domain"/>
    <property type="match status" value="1"/>
</dbReference>
<dbReference type="InterPro" id="IPR037053">
    <property type="entry name" value="Phage_tail_collar_dom_sf"/>
</dbReference>
<comment type="caution">
    <text evidence="2">The sequence shown here is derived from an EMBL/GenBank/DDBJ whole genome shotgun (WGS) entry which is preliminary data.</text>
</comment>
<evidence type="ECO:0000259" key="1">
    <source>
        <dbReference type="Pfam" id="PF07484"/>
    </source>
</evidence>
<dbReference type="SUPFAM" id="SSF88874">
    <property type="entry name" value="Receptor-binding domain of short tail fibre protein gp12"/>
    <property type="match status" value="1"/>
</dbReference>
<dbReference type="InterPro" id="IPR011083">
    <property type="entry name" value="Phage_tail_collar_dom"/>
</dbReference>
<organism evidence="2">
    <name type="scientific">marine sediment metagenome</name>
    <dbReference type="NCBI Taxonomy" id="412755"/>
    <lineage>
        <taxon>unclassified sequences</taxon>
        <taxon>metagenomes</taxon>
        <taxon>ecological metagenomes</taxon>
    </lineage>
</organism>
<proteinExistence type="predicted"/>